<evidence type="ECO:0000256" key="1">
    <source>
        <dbReference type="SAM" id="Phobius"/>
    </source>
</evidence>
<sequence>MIAALIMTWMGTIYVFSSQSYDQQNLRPWLKSRIPKEWTHYFKDVKFTYEGTMINVRQNGVSELVEFVIRKLAHVVEYAFFGLLVYLLLNLLLKKRPFLVFMITMSLCLIFAAADEYHQRFVFSRTPKMGDIIIDGVGVVIGASLAAAIVAIRRRIRANKE</sequence>
<dbReference type="InterPro" id="IPR006976">
    <property type="entry name" value="VanZ-like"/>
</dbReference>
<evidence type="ECO:0000313" key="3">
    <source>
        <dbReference type="EMBL" id="MBD0379789.1"/>
    </source>
</evidence>
<feature type="transmembrane region" description="Helical" evidence="1">
    <location>
        <begin position="72"/>
        <end position="93"/>
    </location>
</feature>
<evidence type="ECO:0000259" key="2">
    <source>
        <dbReference type="Pfam" id="PF04892"/>
    </source>
</evidence>
<feature type="transmembrane region" description="Helical" evidence="1">
    <location>
        <begin position="98"/>
        <end position="114"/>
    </location>
</feature>
<comment type="caution">
    <text evidence="3">The sequence shown here is derived from an EMBL/GenBank/DDBJ whole genome shotgun (WGS) entry which is preliminary data.</text>
</comment>
<dbReference type="InterPro" id="IPR016747">
    <property type="entry name" value="Phosphotransbutyrylase"/>
</dbReference>
<dbReference type="EMBL" id="JACVVD010000002">
    <property type="protein sequence ID" value="MBD0379789.1"/>
    <property type="molecule type" value="Genomic_DNA"/>
</dbReference>
<feature type="domain" description="VanZ-like" evidence="2">
    <location>
        <begin position="4"/>
        <end position="147"/>
    </location>
</feature>
<keyword evidence="1" id="KW-0472">Membrane</keyword>
<dbReference type="AlphaFoldDB" id="A0A926KL42"/>
<keyword evidence="4" id="KW-1185">Reference proteome</keyword>
<dbReference type="Pfam" id="PF04892">
    <property type="entry name" value="VanZ"/>
    <property type="match status" value="1"/>
</dbReference>
<keyword evidence="1" id="KW-1133">Transmembrane helix</keyword>
<dbReference type="PIRSF" id="PIRSF019083">
    <property type="entry name" value="UCP019083_VanZ"/>
    <property type="match status" value="1"/>
</dbReference>
<feature type="transmembrane region" description="Helical" evidence="1">
    <location>
        <begin position="134"/>
        <end position="152"/>
    </location>
</feature>
<organism evidence="3 4">
    <name type="scientific">Paenibacillus sedimenti</name>
    <dbReference type="NCBI Taxonomy" id="2770274"/>
    <lineage>
        <taxon>Bacteria</taxon>
        <taxon>Bacillati</taxon>
        <taxon>Bacillota</taxon>
        <taxon>Bacilli</taxon>
        <taxon>Bacillales</taxon>
        <taxon>Paenibacillaceae</taxon>
        <taxon>Paenibacillus</taxon>
    </lineage>
</organism>
<keyword evidence="1" id="KW-0812">Transmembrane</keyword>
<protein>
    <submittedName>
        <fullName evidence="3">VanZ family protein</fullName>
    </submittedName>
</protein>
<reference evidence="3" key="1">
    <citation type="submission" date="2020-09" db="EMBL/GenBank/DDBJ databases">
        <title>Draft Genome Sequence of Paenibacillus sp. WST5.</title>
        <authorList>
            <person name="Bao Z."/>
        </authorList>
    </citation>
    <scope>NUCLEOTIDE SEQUENCE</scope>
    <source>
        <strain evidence="3">WST5</strain>
    </source>
</reference>
<proteinExistence type="predicted"/>
<dbReference type="Proteomes" id="UP000650466">
    <property type="component" value="Unassembled WGS sequence"/>
</dbReference>
<evidence type="ECO:0000313" key="4">
    <source>
        <dbReference type="Proteomes" id="UP000650466"/>
    </source>
</evidence>
<name>A0A926KL42_9BACL</name>
<gene>
    <name evidence="3" type="ORF">ICC18_06665</name>
</gene>
<accession>A0A926KL42</accession>
<dbReference type="NCBIfam" id="NF037970">
    <property type="entry name" value="vanZ_1"/>
    <property type="match status" value="1"/>
</dbReference>